<dbReference type="Proteomes" id="UP000248330">
    <property type="component" value="Unassembled WGS sequence"/>
</dbReference>
<reference evidence="2 3" key="1">
    <citation type="submission" date="2018-04" db="EMBL/GenBank/DDBJ databases">
        <title>Genomic Encyclopedia of Type Strains, Phase IV (KMG-IV): sequencing the most valuable type-strain genomes for metagenomic binning, comparative biology and taxonomic classification.</title>
        <authorList>
            <person name="Goeker M."/>
        </authorList>
    </citation>
    <scope>NUCLEOTIDE SEQUENCE [LARGE SCALE GENOMIC DNA]</scope>
    <source>
        <strain evidence="2 3">DSM 104150</strain>
    </source>
</reference>
<comment type="caution">
    <text evidence="2">The sequence shown here is derived from an EMBL/GenBank/DDBJ whole genome shotgun (WGS) entry which is preliminary data.</text>
</comment>
<evidence type="ECO:0000313" key="2">
    <source>
        <dbReference type="EMBL" id="PXV66158.1"/>
    </source>
</evidence>
<evidence type="ECO:0000313" key="3">
    <source>
        <dbReference type="Proteomes" id="UP000248330"/>
    </source>
</evidence>
<organism evidence="2 3">
    <name type="scientific">Sinimarinibacterium flocculans</name>
    <dbReference type="NCBI Taxonomy" id="985250"/>
    <lineage>
        <taxon>Bacteria</taxon>
        <taxon>Pseudomonadati</taxon>
        <taxon>Pseudomonadota</taxon>
        <taxon>Gammaproteobacteria</taxon>
        <taxon>Nevskiales</taxon>
        <taxon>Nevskiaceae</taxon>
        <taxon>Sinimarinibacterium</taxon>
    </lineage>
</organism>
<feature type="signal peptide" evidence="1">
    <location>
        <begin position="1"/>
        <end position="21"/>
    </location>
</feature>
<accession>A0A318E724</accession>
<evidence type="ECO:0000256" key="1">
    <source>
        <dbReference type="SAM" id="SignalP"/>
    </source>
</evidence>
<dbReference type="EMBL" id="QICN01000008">
    <property type="protein sequence ID" value="PXV66158.1"/>
    <property type="molecule type" value="Genomic_DNA"/>
</dbReference>
<dbReference type="OrthoDB" id="7063662at2"/>
<sequence>MRKVFRSLLIASLLTVPTIRAEILELPAGDPAATLDVPSRGMSQAAVARRYGEPLRRHAPVGGGSPQQPPITRWDYDGWSVFYENNTVVDVVVKDAPAPVHNVDALRAAP</sequence>
<dbReference type="AlphaFoldDB" id="A0A318E724"/>
<proteinExistence type="predicted"/>
<keyword evidence="1" id="KW-0732">Signal</keyword>
<protein>
    <recommendedName>
        <fullName evidence="4">Phosphodiesterase</fullName>
    </recommendedName>
</protein>
<gene>
    <name evidence="2" type="ORF">C8D93_108133</name>
</gene>
<feature type="chain" id="PRO_5016344776" description="Phosphodiesterase" evidence="1">
    <location>
        <begin position="22"/>
        <end position="110"/>
    </location>
</feature>
<keyword evidence="3" id="KW-1185">Reference proteome</keyword>
<name>A0A318E724_9GAMM</name>
<dbReference type="RefSeq" id="WP_110265922.1">
    <property type="nucleotide sequence ID" value="NZ_CAKZQT010000032.1"/>
</dbReference>
<evidence type="ECO:0008006" key="4">
    <source>
        <dbReference type="Google" id="ProtNLM"/>
    </source>
</evidence>